<feature type="signal peptide" evidence="10">
    <location>
        <begin position="1"/>
        <end position="19"/>
    </location>
</feature>
<dbReference type="Gene3D" id="2.60.40.3820">
    <property type="match status" value="2"/>
</dbReference>
<feature type="transmembrane region" description="Helical" evidence="9">
    <location>
        <begin position="465"/>
        <end position="488"/>
    </location>
</feature>
<feature type="domain" description="Amino acid transporter transmembrane" evidence="11">
    <location>
        <begin position="435"/>
        <end position="823"/>
    </location>
</feature>
<dbReference type="STRING" id="98403.A0A151GMR7"/>
<feature type="compositionally biased region" description="Basic and acidic residues" evidence="8">
    <location>
        <begin position="253"/>
        <end position="267"/>
    </location>
</feature>
<feature type="transmembrane region" description="Helical" evidence="9">
    <location>
        <begin position="509"/>
        <end position="533"/>
    </location>
</feature>
<feature type="domain" description="Up-regulated in Daf-2" evidence="12">
    <location>
        <begin position="31"/>
        <end position="212"/>
    </location>
</feature>
<keyword evidence="10" id="KW-0732">Signal</keyword>
<dbReference type="InterPro" id="IPR041157">
    <property type="entry name" value="PUD1/2"/>
</dbReference>
<keyword evidence="3" id="KW-0813">Transport</keyword>
<dbReference type="GO" id="GO:0015179">
    <property type="term" value="F:L-amino acid transmembrane transporter activity"/>
    <property type="evidence" value="ECO:0007669"/>
    <property type="project" value="TreeGrafter"/>
</dbReference>
<evidence type="ECO:0000256" key="8">
    <source>
        <dbReference type="SAM" id="MobiDB-lite"/>
    </source>
</evidence>
<dbReference type="FunCoup" id="A0A151GMR7">
    <property type="interactions" value="97"/>
</dbReference>
<dbReference type="PANTHER" id="PTHR22950">
    <property type="entry name" value="AMINO ACID TRANSPORTER"/>
    <property type="match status" value="1"/>
</dbReference>
<reference evidence="13 14" key="1">
    <citation type="journal article" date="2016" name="Sci. Rep.">
        <title>Insights into Adaptations to a Near-Obligate Nematode Endoparasitic Lifestyle from the Finished Genome of Drechmeria coniospora.</title>
        <authorList>
            <person name="Zhang L."/>
            <person name="Zhou Z."/>
            <person name="Guo Q."/>
            <person name="Fokkens L."/>
            <person name="Miskei M."/>
            <person name="Pocsi I."/>
            <person name="Zhang W."/>
            <person name="Chen M."/>
            <person name="Wang L."/>
            <person name="Sun Y."/>
            <person name="Donzelli B.G."/>
            <person name="Gibson D.M."/>
            <person name="Nelson D.R."/>
            <person name="Luo J.G."/>
            <person name="Rep M."/>
            <person name="Liu H."/>
            <person name="Yang S."/>
            <person name="Wang J."/>
            <person name="Krasnoff S.B."/>
            <person name="Xu Y."/>
            <person name="Molnar I."/>
            <person name="Lin M."/>
        </authorList>
    </citation>
    <scope>NUCLEOTIDE SEQUENCE [LARGE SCALE GENOMIC DNA]</scope>
    <source>
        <strain evidence="13 14">ARSEF 6962</strain>
    </source>
</reference>
<evidence type="ECO:0000256" key="10">
    <source>
        <dbReference type="SAM" id="SignalP"/>
    </source>
</evidence>
<evidence type="ECO:0000256" key="3">
    <source>
        <dbReference type="ARBA" id="ARBA00022448"/>
    </source>
</evidence>
<protein>
    <submittedName>
        <fullName evidence="13">Transmembrane amino acid transporter family protein</fullName>
    </submittedName>
</protein>
<dbReference type="InterPro" id="IPR013057">
    <property type="entry name" value="AA_transpt_TM"/>
</dbReference>
<feature type="transmembrane region" description="Helical" evidence="9">
    <location>
        <begin position="747"/>
        <end position="764"/>
    </location>
</feature>
<evidence type="ECO:0000259" key="11">
    <source>
        <dbReference type="Pfam" id="PF01490"/>
    </source>
</evidence>
<dbReference type="GeneID" id="63718062"/>
<dbReference type="GO" id="GO:0016020">
    <property type="term" value="C:membrane"/>
    <property type="evidence" value="ECO:0007669"/>
    <property type="project" value="UniProtKB-SubCell"/>
</dbReference>
<dbReference type="Pfam" id="PF01490">
    <property type="entry name" value="Aa_trans"/>
    <property type="match status" value="1"/>
</dbReference>
<sequence length="837" mass="89812">MQMLSTLYALLTLVHVTVAAPSTEARGLSTTRRGAMVSVQNNSPQLLRNVTILHKYSNVYKNDQTWPEVGQDELASPLMNVEYNTGLFTTGRDWWVLVFASEDLQTLYVTDPHNGRAIFDWLDRVYPTLVGVGAGAAVSLATLETGPVSVLAGAATAAAVKLVTDQLFNTETTDGYKQHILREEDELKLTEIVINSDYSVTFKSESGTSDTGTISRATLPMVAASHRSVRRPGQPNHGTEEETREETGEETGEETREETGEETREETGEGATILAHATLDESLRDNVQGRNGSGDTMIQASNHGEPVPYEESHGLLAASEHDEDDLGVHGGKLDSHGEAGHNAKTSNRVQFDLRPEVIGAGNGSTREPASPSESSQSFEFELDDVENQPRSPSHRVPLLTDMEAPSVAVANSWGNAEGEGDATDELHAEMRRPKSGLQSAFMNMANSIIGAGIIGQPYALRQAGLLAGILLLVGLTVIVDWTICLIVINSKLSGTSSFQGTVEHCFGRSGLIAISVAQWIFAFGGMVAFGVIVGDTIPHVLVAIWPNLGAAPVVGLLTDRRVAIAVFVMGVSFPLTLYRDIAKLAKASTFALVGMMVIVVTVLVQGALAPSESRGSFSTPLLTVNGGIFQAIGVISFAFVCHHNSLLIYGSLRTPTIDNFSRVTHYSTGVSMLACLLMALAGFLTFGDKTLGNVLNNFPSDNSMVNIARLFFGLNMLTTLPLEAFVCREVMLTYWYPDEAFNLRRHVVFSSGLVAAATVISLLTCDLGVVFELVGATSAVAMAYILPPMCYIKLTTRSWRTYVAYAIIVFGSAVMVISVVQAIGKIIHGSDGAPTCT</sequence>
<evidence type="ECO:0000256" key="6">
    <source>
        <dbReference type="ARBA" id="ARBA00022989"/>
    </source>
</evidence>
<feature type="transmembrane region" description="Helical" evidence="9">
    <location>
        <begin position="802"/>
        <end position="824"/>
    </location>
</feature>
<evidence type="ECO:0000256" key="9">
    <source>
        <dbReference type="SAM" id="Phobius"/>
    </source>
</evidence>
<feature type="transmembrane region" description="Helical" evidence="9">
    <location>
        <begin position="670"/>
        <end position="687"/>
    </location>
</feature>
<feature type="chain" id="PRO_5007580729" evidence="10">
    <location>
        <begin position="20"/>
        <end position="837"/>
    </location>
</feature>
<feature type="transmembrane region" description="Helical" evidence="9">
    <location>
        <begin position="707"/>
        <end position="726"/>
    </location>
</feature>
<feature type="compositionally biased region" description="Low complexity" evidence="8">
    <location>
        <begin position="367"/>
        <end position="379"/>
    </location>
</feature>
<evidence type="ECO:0000313" key="13">
    <source>
        <dbReference type="EMBL" id="KYK58405.1"/>
    </source>
</evidence>
<evidence type="ECO:0000256" key="2">
    <source>
        <dbReference type="ARBA" id="ARBA00008066"/>
    </source>
</evidence>
<evidence type="ECO:0000256" key="1">
    <source>
        <dbReference type="ARBA" id="ARBA00004141"/>
    </source>
</evidence>
<comment type="caution">
    <text evidence="13">The sequence shown here is derived from an EMBL/GenBank/DDBJ whole genome shotgun (WGS) entry which is preliminary data.</text>
</comment>
<organism evidence="13 14">
    <name type="scientific">Drechmeria coniospora</name>
    <name type="common">Nematophagous fungus</name>
    <name type="synonym">Meria coniospora</name>
    <dbReference type="NCBI Taxonomy" id="98403"/>
    <lineage>
        <taxon>Eukaryota</taxon>
        <taxon>Fungi</taxon>
        <taxon>Dikarya</taxon>
        <taxon>Ascomycota</taxon>
        <taxon>Pezizomycotina</taxon>
        <taxon>Sordariomycetes</taxon>
        <taxon>Hypocreomycetidae</taxon>
        <taxon>Hypocreales</taxon>
        <taxon>Ophiocordycipitaceae</taxon>
        <taxon>Drechmeria</taxon>
    </lineage>
</organism>
<feature type="region of interest" description="Disordered" evidence="8">
    <location>
        <begin position="358"/>
        <end position="391"/>
    </location>
</feature>
<dbReference type="GO" id="GO:0005783">
    <property type="term" value="C:endoplasmic reticulum"/>
    <property type="evidence" value="ECO:0007669"/>
    <property type="project" value="TreeGrafter"/>
</dbReference>
<dbReference type="EMBL" id="LAYC01000002">
    <property type="protein sequence ID" value="KYK58405.1"/>
    <property type="molecule type" value="Genomic_DNA"/>
</dbReference>
<keyword evidence="14" id="KW-1185">Reference proteome</keyword>
<feature type="transmembrane region" description="Helical" evidence="9">
    <location>
        <begin position="590"/>
        <end position="608"/>
    </location>
</feature>
<dbReference type="InParanoid" id="A0A151GMR7"/>
<evidence type="ECO:0000256" key="7">
    <source>
        <dbReference type="ARBA" id="ARBA00023136"/>
    </source>
</evidence>
<evidence type="ECO:0000256" key="5">
    <source>
        <dbReference type="ARBA" id="ARBA00022970"/>
    </source>
</evidence>
<feature type="compositionally biased region" description="Acidic residues" evidence="8">
    <location>
        <begin position="242"/>
        <end position="252"/>
    </location>
</feature>
<accession>A0A151GMR7</accession>
<keyword evidence="4 9" id="KW-0812">Transmembrane</keyword>
<feature type="transmembrane region" description="Helical" evidence="9">
    <location>
        <begin position="628"/>
        <end position="649"/>
    </location>
</feature>
<evidence type="ECO:0000256" key="4">
    <source>
        <dbReference type="ARBA" id="ARBA00022692"/>
    </source>
</evidence>
<comment type="similarity">
    <text evidence="2">Belongs to the amino acid/polyamine transporter 2 family.</text>
</comment>
<dbReference type="AlphaFoldDB" id="A0A151GMR7"/>
<gene>
    <name evidence="13" type="ORF">DCS_05419</name>
</gene>
<dbReference type="RefSeq" id="XP_040657757.1">
    <property type="nucleotide sequence ID" value="XM_040802724.1"/>
</dbReference>
<name>A0A151GMR7_DRECN</name>
<evidence type="ECO:0000313" key="14">
    <source>
        <dbReference type="Proteomes" id="UP000076580"/>
    </source>
</evidence>
<feature type="region of interest" description="Disordered" evidence="8">
    <location>
        <begin position="223"/>
        <end position="309"/>
    </location>
</feature>
<keyword evidence="6 9" id="KW-1133">Transmembrane helix</keyword>
<feature type="compositionally biased region" description="Polar residues" evidence="8">
    <location>
        <begin position="288"/>
        <end position="302"/>
    </location>
</feature>
<keyword evidence="5" id="KW-0029">Amino-acid transport</keyword>
<dbReference type="Pfam" id="PF18457">
    <property type="entry name" value="PUD1_2"/>
    <property type="match status" value="1"/>
</dbReference>
<proteinExistence type="inferred from homology"/>
<evidence type="ECO:0000259" key="12">
    <source>
        <dbReference type="Pfam" id="PF18457"/>
    </source>
</evidence>
<feature type="transmembrane region" description="Helical" evidence="9">
    <location>
        <begin position="770"/>
        <end position="790"/>
    </location>
</feature>
<dbReference type="PANTHER" id="PTHR22950:SF458">
    <property type="entry name" value="SODIUM-COUPLED NEUTRAL AMINO ACID TRANSPORTER 11-RELATED"/>
    <property type="match status" value="1"/>
</dbReference>
<dbReference type="Proteomes" id="UP000076580">
    <property type="component" value="Chromosome 02"/>
</dbReference>
<keyword evidence="7 9" id="KW-0472">Membrane</keyword>
<comment type="subcellular location">
    <subcellularLocation>
        <location evidence="1">Membrane</location>
        <topology evidence="1">Multi-pass membrane protein</topology>
    </subcellularLocation>
</comment>